<keyword evidence="2" id="KW-1185">Reference proteome</keyword>
<protein>
    <submittedName>
        <fullName evidence="1">Uncharacterized protein</fullName>
    </submittedName>
</protein>
<organism evidence="1 2">
    <name type="scientific">Candidatus Endonucleibacter bathymodioli</name>
    <dbReference type="NCBI Taxonomy" id="539814"/>
    <lineage>
        <taxon>Bacteria</taxon>
        <taxon>Pseudomonadati</taxon>
        <taxon>Pseudomonadota</taxon>
        <taxon>Gammaproteobacteria</taxon>
        <taxon>Oceanospirillales</taxon>
        <taxon>Endozoicomonadaceae</taxon>
        <taxon>Candidatus Endonucleibacter</taxon>
    </lineage>
</organism>
<name>A0AA90NXJ8_9GAMM</name>
<dbReference type="AlphaFoldDB" id="A0AA90NXJ8"/>
<gene>
    <name evidence="1" type="ORF">QS748_04890</name>
</gene>
<dbReference type="Proteomes" id="UP001178148">
    <property type="component" value="Unassembled WGS sequence"/>
</dbReference>
<sequence>MNVINSGCGAVCSIATTCIGVGRVVATMVSNTFNKGYSLVVQNKGEEFLESYNKGLYNRNWSLMKGGNLTEEEAQRAVVCKSQNPVYVISCLISNDQSLTDQLYTVSVTNMDSPSNTGLGAYRDTDASIVNLFIKEIIDKTGMSNGYSDLLRKVSNFRLAALVSFGFCNQRAEDLCLQQSPAHIRIDSDYKHAMYTGVTIGLESKSCTKDIIVKLSKLTQAQHFQKHIYVCDDNQNALKNFDVSGLNAYTHLDKDYICIPGKVGAYEVITVSNICKENKYFDEHIKSLEGKYQAIALVHRPEMTRHKDAESIKEITIRDTVVSSIKTGSNISSTKMGVKRHSQLDEYRDSSTDSYDIYGDHASTSKRVCFDLYGEV</sequence>
<evidence type="ECO:0000313" key="1">
    <source>
        <dbReference type="EMBL" id="MDP0588546.1"/>
    </source>
</evidence>
<comment type="caution">
    <text evidence="1">The sequence shown here is derived from an EMBL/GenBank/DDBJ whole genome shotgun (WGS) entry which is preliminary data.</text>
</comment>
<evidence type="ECO:0000313" key="2">
    <source>
        <dbReference type="Proteomes" id="UP001178148"/>
    </source>
</evidence>
<dbReference type="EMBL" id="JASXSV010000005">
    <property type="protein sequence ID" value="MDP0588546.1"/>
    <property type="molecule type" value="Genomic_DNA"/>
</dbReference>
<reference evidence="1 2" key="1">
    <citation type="journal article" date="2023" name="bioRxiv">
        <title>An intranuclear bacterial parasite of deep-sea mussels expresses apoptosis inhibitors acquired from its host.</title>
        <authorList>
            <person name="Gonzalez Porras M.A."/>
            <person name="Assie A."/>
            <person name="Tietjen M."/>
            <person name="Violette M."/>
            <person name="Kleiner M."/>
            <person name="Gruber-Vodicka H."/>
            <person name="Dubilier N."/>
            <person name="Leisch N."/>
        </authorList>
    </citation>
    <scope>NUCLEOTIDE SEQUENCE [LARGE SCALE GENOMIC DNA]</scope>
    <source>
        <strain evidence="1">IAP13</strain>
    </source>
</reference>
<accession>A0AA90NXJ8</accession>
<proteinExistence type="predicted"/>